<dbReference type="EMBL" id="BJXR01000044">
    <property type="protein sequence ID" value="GEN11164.1"/>
    <property type="molecule type" value="Genomic_DNA"/>
</dbReference>
<organism evidence="2 5">
    <name type="scientific">Myxococcus fulvus</name>
    <dbReference type="NCBI Taxonomy" id="33"/>
    <lineage>
        <taxon>Bacteria</taxon>
        <taxon>Pseudomonadati</taxon>
        <taxon>Myxococcota</taxon>
        <taxon>Myxococcia</taxon>
        <taxon>Myxococcales</taxon>
        <taxon>Cystobacterineae</taxon>
        <taxon>Myxococcaceae</taxon>
        <taxon>Myxococcus</taxon>
    </lineage>
</organism>
<sequence>MEARRIIDVEVLSKHLTDEHFLQLAKQAPKEAARSITEGPLTSDRWIYRLVVIFLGIIALTSLVGGVVLTGLWPNWAMPQMLVALGSTAVGALAGLLAPPPRDR</sequence>
<keyword evidence="4" id="KW-1185">Reference proteome</keyword>
<evidence type="ECO:0000313" key="5">
    <source>
        <dbReference type="Proteomes" id="UP000321514"/>
    </source>
</evidence>
<name>A0A511TAE2_MYXFU</name>
<dbReference type="Proteomes" id="UP000321514">
    <property type="component" value="Unassembled WGS sequence"/>
</dbReference>
<keyword evidence="1" id="KW-0472">Membrane</keyword>
<dbReference type="AlphaFoldDB" id="A0A511TAE2"/>
<feature type="transmembrane region" description="Helical" evidence="1">
    <location>
        <begin position="50"/>
        <end position="73"/>
    </location>
</feature>
<dbReference type="EMBL" id="FOIB01000014">
    <property type="protein sequence ID" value="SEU39384.1"/>
    <property type="molecule type" value="Genomic_DNA"/>
</dbReference>
<protein>
    <submittedName>
        <fullName evidence="2">Uncharacterized protein</fullName>
    </submittedName>
</protein>
<evidence type="ECO:0000313" key="4">
    <source>
        <dbReference type="Proteomes" id="UP000183760"/>
    </source>
</evidence>
<keyword evidence="1" id="KW-1133">Transmembrane helix</keyword>
<reference evidence="2 5" key="2">
    <citation type="submission" date="2019-07" db="EMBL/GenBank/DDBJ databases">
        <title>Whole genome shotgun sequence of Myxococcus fulvus NBRC 100333.</title>
        <authorList>
            <person name="Hosoyama A."/>
            <person name="Uohara A."/>
            <person name="Ohji S."/>
            <person name="Ichikawa N."/>
        </authorList>
    </citation>
    <scope>NUCLEOTIDE SEQUENCE [LARGE SCALE GENOMIC DNA]</scope>
    <source>
        <strain evidence="2 5">NBRC 100333</strain>
    </source>
</reference>
<comment type="caution">
    <text evidence="2">The sequence shown here is derived from an EMBL/GenBank/DDBJ whole genome shotgun (WGS) entry which is preliminary data.</text>
</comment>
<gene>
    <name evidence="2" type="ORF">MFU01_62010</name>
    <name evidence="3" type="ORF">SAMN05443572_11414</name>
</gene>
<reference evidence="3 4" key="1">
    <citation type="submission" date="2016-10" db="EMBL/GenBank/DDBJ databases">
        <authorList>
            <person name="Varghese N."/>
            <person name="Submissions S."/>
        </authorList>
    </citation>
    <scope>NUCLEOTIDE SEQUENCE [LARGE SCALE GENOMIC DNA]</scope>
    <source>
        <strain evidence="3 4">DSM 16525</strain>
    </source>
</reference>
<keyword evidence="1" id="KW-0812">Transmembrane</keyword>
<dbReference type="Proteomes" id="UP000183760">
    <property type="component" value="Unassembled WGS sequence"/>
</dbReference>
<accession>A0A511TAE2</accession>
<proteinExistence type="predicted"/>
<evidence type="ECO:0000256" key="1">
    <source>
        <dbReference type="SAM" id="Phobius"/>
    </source>
</evidence>
<evidence type="ECO:0000313" key="3">
    <source>
        <dbReference type="EMBL" id="SEU39384.1"/>
    </source>
</evidence>
<feature type="transmembrane region" description="Helical" evidence="1">
    <location>
        <begin position="79"/>
        <end position="98"/>
    </location>
</feature>
<evidence type="ECO:0000313" key="2">
    <source>
        <dbReference type="EMBL" id="GEN11164.1"/>
    </source>
</evidence>
<dbReference type="RefSeq" id="WP_074958616.1">
    <property type="nucleotide sequence ID" value="NZ_BJXR01000044.1"/>
</dbReference>